<sequence>MNPFLKKPRKAISTSRVRRQPFAEGEDETYLSGFIMSHNTNLAFQEVQGKDCFVCSNTNGDRLEKEELNFKAKLLLLLVINIKQTATIKTTRYQLVKESTNSQTSSTKIQTPEEKLASNSSTLAIVKSCEDFGKADGYSEVPRIEGRKGMWAEEEKDEEEILGFHDTCV</sequence>
<dbReference type="EMBL" id="WHWB01032315">
    <property type="protein sequence ID" value="KAJ7426111.1"/>
    <property type="molecule type" value="Genomic_DNA"/>
</dbReference>
<organism evidence="1 2">
    <name type="scientific">Willisornis vidua</name>
    <name type="common">Xingu scale-backed antbird</name>
    <dbReference type="NCBI Taxonomy" id="1566151"/>
    <lineage>
        <taxon>Eukaryota</taxon>
        <taxon>Metazoa</taxon>
        <taxon>Chordata</taxon>
        <taxon>Craniata</taxon>
        <taxon>Vertebrata</taxon>
        <taxon>Euteleostomi</taxon>
        <taxon>Archelosauria</taxon>
        <taxon>Archosauria</taxon>
        <taxon>Dinosauria</taxon>
        <taxon>Saurischia</taxon>
        <taxon>Theropoda</taxon>
        <taxon>Coelurosauria</taxon>
        <taxon>Aves</taxon>
        <taxon>Neognathae</taxon>
        <taxon>Neoaves</taxon>
        <taxon>Telluraves</taxon>
        <taxon>Australaves</taxon>
        <taxon>Passeriformes</taxon>
        <taxon>Thamnophilidae</taxon>
        <taxon>Willisornis</taxon>
    </lineage>
</organism>
<comment type="caution">
    <text evidence="1">The sequence shown here is derived from an EMBL/GenBank/DDBJ whole genome shotgun (WGS) entry which is preliminary data.</text>
</comment>
<name>A0ABQ9DS32_9PASS</name>
<evidence type="ECO:0008006" key="3">
    <source>
        <dbReference type="Google" id="ProtNLM"/>
    </source>
</evidence>
<keyword evidence="2" id="KW-1185">Reference proteome</keyword>
<protein>
    <recommendedName>
        <fullName evidence="3">Breast cancer susceptibility 1</fullName>
    </recommendedName>
</protein>
<proteinExistence type="predicted"/>
<evidence type="ECO:0000313" key="2">
    <source>
        <dbReference type="Proteomes" id="UP001145742"/>
    </source>
</evidence>
<evidence type="ECO:0000313" key="1">
    <source>
        <dbReference type="EMBL" id="KAJ7426111.1"/>
    </source>
</evidence>
<dbReference type="Proteomes" id="UP001145742">
    <property type="component" value="Unassembled WGS sequence"/>
</dbReference>
<accession>A0ABQ9DS32</accession>
<reference evidence="1" key="1">
    <citation type="submission" date="2019-10" db="EMBL/GenBank/DDBJ databases">
        <authorList>
            <person name="Soares A.E.R."/>
            <person name="Aleixo A."/>
            <person name="Schneider P."/>
            <person name="Miyaki C.Y."/>
            <person name="Schneider M.P."/>
            <person name="Mello C."/>
            <person name="Vasconcelos A.T.R."/>
        </authorList>
    </citation>
    <scope>NUCLEOTIDE SEQUENCE</scope>
    <source>
        <tissue evidence="1">Muscle</tissue>
    </source>
</reference>
<gene>
    <name evidence="1" type="ORF">WISP_18774</name>
</gene>